<name>A0A0N0P3E3_LEPSE</name>
<comment type="caution">
    <text evidence="2">The sequence shown here is derived from an EMBL/GenBank/DDBJ whole genome shotgun (WGS) entry which is preliminary data.</text>
</comment>
<protein>
    <submittedName>
        <fullName evidence="2">Uncharacterized protein</fullName>
    </submittedName>
</protein>
<feature type="compositionally biased region" description="Polar residues" evidence="1">
    <location>
        <begin position="94"/>
        <end position="114"/>
    </location>
</feature>
<dbReference type="EMBL" id="LJSK01000355">
    <property type="protein sequence ID" value="KPI83567.1"/>
    <property type="molecule type" value="Genomic_DNA"/>
</dbReference>
<feature type="compositionally biased region" description="Polar residues" evidence="1">
    <location>
        <begin position="691"/>
        <end position="701"/>
    </location>
</feature>
<feature type="compositionally biased region" description="Basic and acidic residues" evidence="1">
    <location>
        <begin position="709"/>
        <end position="718"/>
    </location>
</feature>
<feature type="region of interest" description="Disordered" evidence="1">
    <location>
        <begin position="28"/>
        <end position="126"/>
    </location>
</feature>
<sequence>MLHCTRRFLFHIPRTPVGAAEARRVARGAPPSSLFQRKGASLRNGARDSAAEMPSAHTGVVASAHRSATSRHHRSQPGRTLRPGEPLPPPHESINAQTLEPDQTISEGFTSQRQAYRRQRVERERGDGSCVRTGVAGSYFTPLPRKYGFYDGLDAHALDTPQPSREERRAQLQASLESQAASVVEFTGGGESDIEMNGLPAEQYHGQAGWTTIPKDSALYNTMYGAGDLESRQRTNSWGVATRNCRSGAPIGDLLGESGVAPTSHSARHGDASGETGATQEALDDRRRRRRQHDESFYSTALEGELLAPMQESVGQPRSTYALRKMFIDGLVGYQGMISRAEEAAMGEELLHLLQSSRAAYIAEEARYCVNIYEKELGIPGKDTLAFALNSCPTLQRVLYRFFFLGLIPSVPNVCQVSEMVGNFSGYPVHRHPRSIGSYVGLLNLVSTSVLYLQHKDAPWYPRLHLTPRSLFVVTEPCLSEYAMGYKQTQQPFHAFEYATRVSKDYRIEVLFATVETAQTRTLSEAVQLTEYATVRMQEDTKEDGRMNALRSRSSSLVDSGNTVPNSGMADAASDSEALTSASLQKNTDVWLQQLRAKLHTSREGNSREKPIDGHALRRQLLAQHVVGSQPRGEGRDGWARNADARCHGTTDKDSHVPPSSSTETKAPSSAQRRLAALKTRFEFAQALKASKQQVEVSNSGPRLLRGHSPKDRHMGIK</sequence>
<accession>A0A0N0P3E3</accession>
<keyword evidence="3" id="KW-1185">Reference proteome</keyword>
<feature type="region of interest" description="Disordered" evidence="1">
    <location>
        <begin position="688"/>
        <end position="718"/>
    </location>
</feature>
<dbReference type="OrthoDB" id="271736at2759"/>
<feature type="region of interest" description="Disordered" evidence="1">
    <location>
        <begin position="625"/>
        <end position="674"/>
    </location>
</feature>
<feature type="compositionally biased region" description="Polar residues" evidence="1">
    <location>
        <begin position="658"/>
        <end position="672"/>
    </location>
</feature>
<feature type="compositionally biased region" description="Basic and acidic residues" evidence="1">
    <location>
        <begin position="633"/>
        <end position="656"/>
    </location>
</feature>
<dbReference type="Proteomes" id="UP000038009">
    <property type="component" value="Unassembled WGS sequence"/>
</dbReference>
<reference evidence="2 3" key="1">
    <citation type="journal article" date="2015" name="PLoS Pathog.">
        <title>Leptomonas seymouri: Adaptations to the Dixenous Life Cycle Analyzed by Genome Sequencing, Transcriptome Profiling and Co-infection with Leishmania donovani.</title>
        <authorList>
            <person name="Kraeva N."/>
            <person name="Butenko A."/>
            <person name="Hlavacova J."/>
            <person name="Kostygov A."/>
            <person name="Myskova J."/>
            <person name="Grybchuk D."/>
            <person name="Lestinova T."/>
            <person name="Votypka J."/>
            <person name="Volf P."/>
            <person name="Opperdoes F."/>
            <person name="Flegontov P."/>
            <person name="Lukes J."/>
            <person name="Yurchenko V."/>
        </authorList>
    </citation>
    <scope>NUCLEOTIDE SEQUENCE [LARGE SCALE GENOMIC DNA]</scope>
    <source>
        <strain evidence="2 3">ATCC 30220</strain>
    </source>
</reference>
<feature type="compositionally biased region" description="Polar residues" evidence="1">
    <location>
        <begin position="551"/>
        <end position="566"/>
    </location>
</feature>
<evidence type="ECO:0000256" key="1">
    <source>
        <dbReference type="SAM" id="MobiDB-lite"/>
    </source>
</evidence>
<evidence type="ECO:0000313" key="2">
    <source>
        <dbReference type="EMBL" id="KPI83567.1"/>
    </source>
</evidence>
<feature type="region of interest" description="Disordered" evidence="1">
    <location>
        <begin position="540"/>
        <end position="580"/>
    </location>
</feature>
<dbReference type="AlphaFoldDB" id="A0A0N0P3E3"/>
<feature type="region of interest" description="Disordered" evidence="1">
    <location>
        <begin position="255"/>
        <end position="294"/>
    </location>
</feature>
<organism evidence="2 3">
    <name type="scientific">Leptomonas seymouri</name>
    <dbReference type="NCBI Taxonomy" id="5684"/>
    <lineage>
        <taxon>Eukaryota</taxon>
        <taxon>Discoba</taxon>
        <taxon>Euglenozoa</taxon>
        <taxon>Kinetoplastea</taxon>
        <taxon>Metakinetoplastina</taxon>
        <taxon>Trypanosomatida</taxon>
        <taxon>Trypanosomatidae</taxon>
        <taxon>Leishmaniinae</taxon>
        <taxon>Leptomonas</taxon>
    </lineage>
</organism>
<dbReference type="VEuPathDB" id="TriTrypDB:Lsey_0355_0020"/>
<dbReference type="OMA" id="WTTIPKD"/>
<gene>
    <name evidence="2" type="ORF">ABL78_7390</name>
</gene>
<proteinExistence type="predicted"/>
<evidence type="ECO:0000313" key="3">
    <source>
        <dbReference type="Proteomes" id="UP000038009"/>
    </source>
</evidence>